<keyword evidence="1" id="KW-0472">Membrane</keyword>
<keyword evidence="1" id="KW-1133">Transmembrane helix</keyword>
<name>A0A917RJ61_9ACTN</name>
<accession>A0A917RJ61</accession>
<evidence type="ECO:0000313" key="3">
    <source>
        <dbReference type="Proteomes" id="UP000645217"/>
    </source>
</evidence>
<evidence type="ECO:0000256" key="1">
    <source>
        <dbReference type="SAM" id="Phobius"/>
    </source>
</evidence>
<sequence>MGEEIGEFATATTQGKPLSSAHLRGTTTVGFFTPGCEPCEEELFADHLRAGRPEPGGIILAMAIGLVTGLLVVMMDDLLELLRPVDPNRL</sequence>
<keyword evidence="3" id="KW-1185">Reference proteome</keyword>
<dbReference type="AlphaFoldDB" id="A0A917RJ61"/>
<reference evidence="2" key="1">
    <citation type="journal article" date="2014" name="Int. J. Syst. Evol. Microbiol.">
        <title>Complete genome sequence of Corynebacterium casei LMG S-19264T (=DSM 44701T), isolated from a smear-ripened cheese.</title>
        <authorList>
            <consortium name="US DOE Joint Genome Institute (JGI-PGF)"/>
            <person name="Walter F."/>
            <person name="Albersmeier A."/>
            <person name="Kalinowski J."/>
            <person name="Ruckert C."/>
        </authorList>
    </citation>
    <scope>NUCLEOTIDE SEQUENCE</scope>
    <source>
        <strain evidence="2">JCM 13064</strain>
    </source>
</reference>
<protein>
    <submittedName>
        <fullName evidence="2">Uncharacterized protein</fullName>
    </submittedName>
</protein>
<proteinExistence type="predicted"/>
<keyword evidence="1" id="KW-0812">Transmembrane</keyword>
<evidence type="ECO:0000313" key="2">
    <source>
        <dbReference type="EMBL" id="GGL10695.1"/>
    </source>
</evidence>
<gene>
    <name evidence="2" type="ORF">GCM10007964_61100</name>
</gene>
<dbReference type="RefSeq" id="WP_189166529.1">
    <property type="nucleotide sequence ID" value="NZ_BMNT01000041.1"/>
</dbReference>
<feature type="transmembrane region" description="Helical" evidence="1">
    <location>
        <begin position="57"/>
        <end position="75"/>
    </location>
</feature>
<reference evidence="2" key="2">
    <citation type="submission" date="2020-09" db="EMBL/GenBank/DDBJ databases">
        <authorList>
            <person name="Sun Q."/>
            <person name="Ohkuma M."/>
        </authorList>
    </citation>
    <scope>NUCLEOTIDE SEQUENCE</scope>
    <source>
        <strain evidence="2">JCM 13064</strain>
    </source>
</reference>
<organism evidence="2 3">
    <name type="scientific">Sphaerisporangium melleum</name>
    <dbReference type="NCBI Taxonomy" id="321316"/>
    <lineage>
        <taxon>Bacteria</taxon>
        <taxon>Bacillati</taxon>
        <taxon>Actinomycetota</taxon>
        <taxon>Actinomycetes</taxon>
        <taxon>Streptosporangiales</taxon>
        <taxon>Streptosporangiaceae</taxon>
        <taxon>Sphaerisporangium</taxon>
    </lineage>
</organism>
<dbReference type="Proteomes" id="UP000645217">
    <property type="component" value="Unassembled WGS sequence"/>
</dbReference>
<dbReference type="EMBL" id="BMNT01000041">
    <property type="protein sequence ID" value="GGL10695.1"/>
    <property type="molecule type" value="Genomic_DNA"/>
</dbReference>
<comment type="caution">
    <text evidence="2">The sequence shown here is derived from an EMBL/GenBank/DDBJ whole genome shotgun (WGS) entry which is preliminary data.</text>
</comment>